<dbReference type="Proteomes" id="UP001497482">
    <property type="component" value="Chromosome 6"/>
</dbReference>
<dbReference type="InterPro" id="IPR011604">
    <property type="entry name" value="PDDEXK-like_dom_sf"/>
</dbReference>
<accession>A0AAV2M530</accession>
<evidence type="ECO:0000313" key="3">
    <source>
        <dbReference type="Proteomes" id="UP001497482"/>
    </source>
</evidence>
<evidence type="ECO:0000313" key="2">
    <source>
        <dbReference type="EMBL" id="CAL1608360.1"/>
    </source>
</evidence>
<dbReference type="CDD" id="cd22343">
    <property type="entry name" value="PDDEXK_lambda_exonuclease-like"/>
    <property type="match status" value="1"/>
</dbReference>
<dbReference type="InterPro" id="IPR011335">
    <property type="entry name" value="Restrct_endonuc-II-like"/>
</dbReference>
<dbReference type="PANTHER" id="PTHR46609">
    <property type="entry name" value="EXONUCLEASE, PHAGE-TYPE/RECB, C-TERMINAL DOMAIN-CONTAINING PROTEIN"/>
    <property type="match status" value="1"/>
</dbReference>
<proteinExistence type="predicted"/>
<dbReference type="Gene3D" id="3.90.320.10">
    <property type="match status" value="1"/>
</dbReference>
<dbReference type="PANTHER" id="PTHR46609:SF7">
    <property type="match status" value="1"/>
</dbReference>
<dbReference type="GO" id="GO:0006281">
    <property type="term" value="P:DNA repair"/>
    <property type="evidence" value="ECO:0007669"/>
    <property type="project" value="UniProtKB-ARBA"/>
</dbReference>
<reference evidence="2 3" key="1">
    <citation type="submission" date="2024-04" db="EMBL/GenBank/DDBJ databases">
        <authorList>
            <person name="Waldvogel A.-M."/>
            <person name="Schoenle A."/>
        </authorList>
    </citation>
    <scope>NUCLEOTIDE SEQUENCE [LARGE SCALE GENOMIC DNA]</scope>
</reference>
<keyword evidence="3" id="KW-1185">Reference proteome</keyword>
<dbReference type="EMBL" id="OZ035828">
    <property type="protein sequence ID" value="CAL1608360.1"/>
    <property type="molecule type" value="Genomic_DNA"/>
</dbReference>
<dbReference type="InterPro" id="IPR051703">
    <property type="entry name" value="NF-kappa-B_Signaling_Reg"/>
</dbReference>
<evidence type="ECO:0000256" key="1">
    <source>
        <dbReference type="SAM" id="MobiDB-lite"/>
    </source>
</evidence>
<sequence>MHPPQLQKTLLECARFKKPDSAFLPTPSECKAFQARLRDITKDMPEEERPLIAFMGLDQDIEFVDCALGKVPKGCPLSYHYPLPSDKDFQPHDDAPPQPCLPLQSQTVPHCDIPMLLANERDFLNKMTLTWEAAYYLEISTRQQEDFSQEVQNGRLVGWFADLFLLKDKDDSGERLALKIKRPKRVGKQATIEKEERIEVLREYCRLTNKNWYPCGLAVHPNAPWLAASPDGLIYDPSEDTAFGIIHVKHVPLPTFSSSKLVSVKEGALHVNTRSAVYRRIQGELLVTGTLWCDLLLWTTDYMLIQRIYRDADVIDTLKTKSDKFFFQYYLPSLCPREELPNQNENEGEMRKDQDMASTAPKLSDFQE</sequence>
<feature type="region of interest" description="Disordered" evidence="1">
    <location>
        <begin position="338"/>
        <end position="368"/>
    </location>
</feature>
<gene>
    <name evidence="2" type="ORF">KC01_LOCUS35306</name>
</gene>
<organism evidence="2 3">
    <name type="scientific">Knipowitschia caucasica</name>
    <name type="common">Caucasian dwarf goby</name>
    <name type="synonym">Pomatoschistus caucasicus</name>
    <dbReference type="NCBI Taxonomy" id="637954"/>
    <lineage>
        <taxon>Eukaryota</taxon>
        <taxon>Metazoa</taxon>
        <taxon>Chordata</taxon>
        <taxon>Craniata</taxon>
        <taxon>Vertebrata</taxon>
        <taxon>Euteleostomi</taxon>
        <taxon>Actinopterygii</taxon>
        <taxon>Neopterygii</taxon>
        <taxon>Teleostei</taxon>
        <taxon>Neoteleostei</taxon>
        <taxon>Acanthomorphata</taxon>
        <taxon>Gobiaria</taxon>
        <taxon>Gobiiformes</taxon>
        <taxon>Gobioidei</taxon>
        <taxon>Gobiidae</taxon>
        <taxon>Gobiinae</taxon>
        <taxon>Knipowitschia</taxon>
    </lineage>
</organism>
<name>A0AAV2M530_KNICA</name>
<dbReference type="SUPFAM" id="SSF52980">
    <property type="entry name" value="Restriction endonuclease-like"/>
    <property type="match status" value="1"/>
</dbReference>
<dbReference type="AlphaFoldDB" id="A0AAV2M530"/>
<protein>
    <recommendedName>
        <fullName evidence="4">YqaJ viral recombinase domain-containing protein</fullName>
    </recommendedName>
</protein>
<evidence type="ECO:0008006" key="4">
    <source>
        <dbReference type="Google" id="ProtNLM"/>
    </source>
</evidence>